<dbReference type="SMART" id="SM00388">
    <property type="entry name" value="HisKA"/>
    <property type="match status" value="1"/>
</dbReference>
<dbReference type="PROSITE" id="PS50112">
    <property type="entry name" value="PAS"/>
    <property type="match status" value="1"/>
</dbReference>
<keyword evidence="6" id="KW-0418">Kinase</keyword>
<feature type="domain" description="PAS" evidence="10">
    <location>
        <begin position="243"/>
        <end position="284"/>
    </location>
</feature>
<dbReference type="InterPro" id="IPR003661">
    <property type="entry name" value="HisK_dim/P_dom"/>
</dbReference>
<proteinExistence type="predicted"/>
<dbReference type="InterPro" id="IPR003594">
    <property type="entry name" value="HATPase_dom"/>
</dbReference>
<keyword evidence="8" id="KW-0472">Membrane</keyword>
<evidence type="ECO:0000256" key="8">
    <source>
        <dbReference type="SAM" id="Phobius"/>
    </source>
</evidence>
<evidence type="ECO:0000256" key="3">
    <source>
        <dbReference type="ARBA" id="ARBA00012438"/>
    </source>
</evidence>
<dbReference type="SMART" id="SM00091">
    <property type="entry name" value="PAS"/>
    <property type="match status" value="1"/>
</dbReference>
<dbReference type="EMBL" id="JAHUZB010000001">
    <property type="protein sequence ID" value="MBV7389582.1"/>
    <property type="molecule type" value="Genomic_DNA"/>
</dbReference>
<dbReference type="Pfam" id="PF02518">
    <property type="entry name" value="HATPase_c"/>
    <property type="match status" value="1"/>
</dbReference>
<dbReference type="EC" id="2.7.13.3" evidence="3"/>
<evidence type="ECO:0000256" key="1">
    <source>
        <dbReference type="ARBA" id="ARBA00000085"/>
    </source>
</evidence>
<dbReference type="SMART" id="SM00387">
    <property type="entry name" value="HATPase_c"/>
    <property type="match status" value="1"/>
</dbReference>
<dbReference type="CDD" id="cd00075">
    <property type="entry name" value="HATPase"/>
    <property type="match status" value="1"/>
</dbReference>
<dbReference type="RefSeq" id="WP_218324638.1">
    <property type="nucleotide sequence ID" value="NZ_JAHUZB010000001.1"/>
</dbReference>
<keyword evidence="12" id="KW-1185">Reference proteome</keyword>
<dbReference type="PANTHER" id="PTHR45453:SF1">
    <property type="entry name" value="PHOSPHATE REGULON SENSOR PROTEIN PHOR"/>
    <property type="match status" value="1"/>
</dbReference>
<accession>A0ABS6T9K6</accession>
<dbReference type="Pfam" id="PF16736">
    <property type="entry name" value="sCache_like"/>
    <property type="match status" value="1"/>
</dbReference>
<protein>
    <recommendedName>
        <fullName evidence="3">histidine kinase</fullName>
        <ecNumber evidence="3">2.7.13.3</ecNumber>
    </recommendedName>
</protein>
<organism evidence="11 12">
    <name type="scientific">Enterococcus alishanensis</name>
    <dbReference type="NCBI Taxonomy" id="1303817"/>
    <lineage>
        <taxon>Bacteria</taxon>
        <taxon>Bacillati</taxon>
        <taxon>Bacillota</taxon>
        <taxon>Bacilli</taxon>
        <taxon>Lactobacillales</taxon>
        <taxon>Enterococcaceae</taxon>
        <taxon>Enterococcus</taxon>
    </lineage>
</organism>
<keyword evidence="5" id="KW-0808">Transferase</keyword>
<dbReference type="InterPro" id="IPR050351">
    <property type="entry name" value="BphY/WalK/GraS-like"/>
</dbReference>
<feature type="domain" description="Histidine kinase" evidence="9">
    <location>
        <begin position="364"/>
        <end position="579"/>
    </location>
</feature>
<evidence type="ECO:0000256" key="7">
    <source>
        <dbReference type="ARBA" id="ARBA00023012"/>
    </source>
</evidence>
<evidence type="ECO:0000256" key="2">
    <source>
        <dbReference type="ARBA" id="ARBA00004370"/>
    </source>
</evidence>
<evidence type="ECO:0000256" key="6">
    <source>
        <dbReference type="ARBA" id="ARBA00022777"/>
    </source>
</evidence>
<name>A0ABS6T9K6_9ENTE</name>
<evidence type="ECO:0000259" key="9">
    <source>
        <dbReference type="PROSITE" id="PS50109"/>
    </source>
</evidence>
<evidence type="ECO:0000313" key="12">
    <source>
        <dbReference type="Proteomes" id="UP000774130"/>
    </source>
</evidence>
<evidence type="ECO:0000313" key="11">
    <source>
        <dbReference type="EMBL" id="MBV7389582.1"/>
    </source>
</evidence>
<dbReference type="Pfam" id="PF13188">
    <property type="entry name" value="PAS_8"/>
    <property type="match status" value="1"/>
</dbReference>
<dbReference type="CDD" id="cd00082">
    <property type="entry name" value="HisKA"/>
    <property type="match status" value="1"/>
</dbReference>
<gene>
    <name evidence="11" type="ORF">KUA55_02750</name>
</gene>
<dbReference type="InterPro" id="IPR005467">
    <property type="entry name" value="His_kinase_dom"/>
</dbReference>
<dbReference type="PANTHER" id="PTHR45453">
    <property type="entry name" value="PHOSPHATE REGULON SENSOR PROTEIN PHOR"/>
    <property type="match status" value="1"/>
</dbReference>
<keyword evidence="8" id="KW-0812">Transmembrane</keyword>
<dbReference type="InterPro" id="IPR031967">
    <property type="entry name" value="PhoR_single_Cache-like_dom"/>
</dbReference>
<comment type="subcellular location">
    <subcellularLocation>
        <location evidence="2">Membrane</location>
    </subcellularLocation>
</comment>
<keyword evidence="8" id="KW-1133">Transmembrane helix</keyword>
<evidence type="ECO:0000259" key="10">
    <source>
        <dbReference type="PROSITE" id="PS50112"/>
    </source>
</evidence>
<feature type="transmembrane region" description="Helical" evidence="8">
    <location>
        <begin position="166"/>
        <end position="186"/>
    </location>
</feature>
<dbReference type="InterPro" id="IPR000014">
    <property type="entry name" value="PAS"/>
</dbReference>
<comment type="caution">
    <text evidence="11">The sequence shown here is derived from an EMBL/GenBank/DDBJ whole genome shotgun (WGS) entry which is preliminary data.</text>
</comment>
<sequence length="579" mass="67054">MKRRQLDYVVLLLIIGLLFFGSWRLANRFYTNQLISQQEQTLEENGRVLSTQLDLNNLTDEKNQQTIDQFSQETEERITLLDADAKIIYDTFDHSLHDSRSNRPEIKSAIDGNSVGSAVRYSVTLKENLLYTAQPINQQNQMVGIIRIAKPTAVFEEQTQNFRRSIFFVFLLFYLVIYSIIFYLIYQRNRPIQAVLPVLKRMVEQPDKSNYVMQNSSQWQELYLTINELGEQINQTYAAYTSTEEQFTTLFHELMIGVFMIDTEGKIVMMNPTMEEMLQVAGAENHFYWDVFKDNKMIQLIQQTLVEKKQIYEEITLQEPSQLSLEVRMRYLENLVNGDQIMATVYDLTHVRNLEKIQRDFVGNVSHELKTPVTSLIGFTETLLDGAKEDPELTTQFLEIIEKDAKRLQHLITDIIELSKDSTHLSDQWQTIDLDLFLQQQVDLYNHLLKQKNISVSIDKKGPALFQTQLTFFQPIVKNLLENAIQYSSQDSQIIISYDNANDPLILKIQDQGVGISQADQERIFERFYRVDKDRSRHSGGTGLGLAIVKEYSEILGGTVNIDSHPQLGSTFIVTLPKH</sequence>
<comment type="catalytic activity">
    <reaction evidence="1">
        <text>ATP + protein L-histidine = ADP + protein N-phospho-L-histidine.</text>
        <dbReference type="EC" id="2.7.13.3"/>
    </reaction>
</comment>
<dbReference type="Pfam" id="PF00512">
    <property type="entry name" value="HisKA"/>
    <property type="match status" value="1"/>
</dbReference>
<dbReference type="PROSITE" id="PS50109">
    <property type="entry name" value="HIS_KIN"/>
    <property type="match status" value="1"/>
</dbReference>
<dbReference type="Proteomes" id="UP000774130">
    <property type="component" value="Unassembled WGS sequence"/>
</dbReference>
<evidence type="ECO:0000256" key="4">
    <source>
        <dbReference type="ARBA" id="ARBA00022553"/>
    </source>
</evidence>
<keyword evidence="7" id="KW-0902">Two-component regulatory system</keyword>
<reference evidence="11 12" key="1">
    <citation type="submission" date="2021-06" db="EMBL/GenBank/DDBJ databases">
        <title>Enterococcus alishanensis sp. nov., a novel lactic acid bacterium isolated from fresh coffee beans.</title>
        <authorList>
            <person name="Chen Y.-S."/>
        </authorList>
    </citation>
    <scope>NUCLEOTIDE SEQUENCE [LARGE SCALE GENOMIC DNA]</scope>
    <source>
        <strain evidence="11 12">ALS3</strain>
    </source>
</reference>
<evidence type="ECO:0000256" key="5">
    <source>
        <dbReference type="ARBA" id="ARBA00022679"/>
    </source>
</evidence>
<keyword evidence="4" id="KW-0597">Phosphoprotein</keyword>